<gene>
    <name evidence="5" type="ORF">OC842_003382</name>
</gene>
<dbReference type="SUPFAM" id="SSF53448">
    <property type="entry name" value="Nucleotide-diphospho-sugar transferases"/>
    <property type="match status" value="1"/>
</dbReference>
<dbReference type="Pfam" id="PF04488">
    <property type="entry name" value="Gly_transf_sug"/>
    <property type="match status" value="1"/>
</dbReference>
<keyword evidence="2" id="KW-0808">Transferase</keyword>
<protein>
    <submittedName>
        <fullName evidence="5">Uncharacterized protein</fullName>
    </submittedName>
</protein>
<feature type="region of interest" description="Disordered" evidence="3">
    <location>
        <begin position="312"/>
        <end position="348"/>
    </location>
</feature>
<dbReference type="EMBL" id="JAPDMQ010000166">
    <property type="protein sequence ID" value="KAK0532187.1"/>
    <property type="molecule type" value="Genomic_DNA"/>
</dbReference>
<feature type="compositionally biased region" description="Low complexity" evidence="3">
    <location>
        <begin position="319"/>
        <end position="347"/>
    </location>
</feature>
<keyword evidence="4" id="KW-1133">Transmembrane helix</keyword>
<organism evidence="5 6">
    <name type="scientific">Tilletia horrida</name>
    <dbReference type="NCBI Taxonomy" id="155126"/>
    <lineage>
        <taxon>Eukaryota</taxon>
        <taxon>Fungi</taxon>
        <taxon>Dikarya</taxon>
        <taxon>Basidiomycota</taxon>
        <taxon>Ustilaginomycotina</taxon>
        <taxon>Exobasidiomycetes</taxon>
        <taxon>Tilletiales</taxon>
        <taxon>Tilletiaceae</taxon>
        <taxon>Tilletia</taxon>
    </lineage>
</organism>
<proteinExistence type="inferred from homology"/>
<accession>A0AAN6GE98</accession>
<dbReference type="GO" id="GO:0051999">
    <property type="term" value="P:mannosyl-inositol phosphorylceramide biosynthetic process"/>
    <property type="evidence" value="ECO:0007669"/>
    <property type="project" value="TreeGrafter"/>
</dbReference>
<reference evidence="5" key="1">
    <citation type="journal article" date="2023" name="PhytoFront">
        <title>Draft Genome Resources of Seven Strains of Tilletia horrida, Causal Agent of Kernel Smut of Rice.</title>
        <authorList>
            <person name="Khanal S."/>
            <person name="Antony Babu S."/>
            <person name="Zhou X.G."/>
        </authorList>
    </citation>
    <scope>NUCLEOTIDE SEQUENCE</scope>
    <source>
        <strain evidence="5">TX3</strain>
    </source>
</reference>
<dbReference type="PANTHER" id="PTHR32385:SF15">
    <property type="entry name" value="INOSITOL PHOSPHOCERAMIDE MANNOSYLTRANSFERASE 1"/>
    <property type="match status" value="1"/>
</dbReference>
<dbReference type="AlphaFoldDB" id="A0AAN6GE98"/>
<dbReference type="InterPro" id="IPR051706">
    <property type="entry name" value="Glycosyltransferase_domain"/>
</dbReference>
<dbReference type="PANTHER" id="PTHR32385">
    <property type="entry name" value="MANNOSYL PHOSPHORYLINOSITOL CERAMIDE SYNTHASE"/>
    <property type="match status" value="1"/>
</dbReference>
<evidence type="ECO:0000313" key="6">
    <source>
        <dbReference type="Proteomes" id="UP001176521"/>
    </source>
</evidence>
<evidence type="ECO:0000313" key="5">
    <source>
        <dbReference type="EMBL" id="KAK0532187.1"/>
    </source>
</evidence>
<comment type="similarity">
    <text evidence="1">Belongs to the glycosyltransferase 32 family.</text>
</comment>
<sequence length="360" mass="38344">MLWTDAESRTFIEKHYNWFLPVFDAYPYPIQRADAIRYFVLHHYGGIYMDLDIGCLRRFDPLLRFELILPKTIPVGVSNDLMLAKKGHPFMELVIHNLVAFNHQYLTNYPTVMFSTGPMFLSASYGMFVSKHGPAQQSSSQLPEAGFSGVRVLPKSLYGKNAKPGEAPDAFFRHLYGSSWHSNDAGFLIFLRDHGTLLMIVGFYIVAYGTLRTLLPRHWKGRARSQRGWLNSVLGGASGPGGGGGGSGSGSGSGAGSIGSGGGSHGRRGAGAGAGGVGLSLGAPGSAPSGSGAVSRFFPFRKRGRWIALRTSDPDALDSDSAQSGVGSAASAPSAAGGRRANPGGVASVRWKRSDDLEFV</sequence>
<dbReference type="GO" id="GO:0016020">
    <property type="term" value="C:membrane"/>
    <property type="evidence" value="ECO:0007669"/>
    <property type="project" value="GOC"/>
</dbReference>
<evidence type="ECO:0000256" key="2">
    <source>
        <dbReference type="ARBA" id="ARBA00022679"/>
    </source>
</evidence>
<dbReference type="Proteomes" id="UP001176521">
    <property type="component" value="Unassembled WGS sequence"/>
</dbReference>
<feature type="region of interest" description="Disordered" evidence="3">
    <location>
        <begin position="234"/>
        <end position="271"/>
    </location>
</feature>
<dbReference type="InterPro" id="IPR029044">
    <property type="entry name" value="Nucleotide-diphossugar_trans"/>
</dbReference>
<dbReference type="GO" id="GO:0000030">
    <property type="term" value="F:mannosyltransferase activity"/>
    <property type="evidence" value="ECO:0007669"/>
    <property type="project" value="TreeGrafter"/>
</dbReference>
<evidence type="ECO:0000256" key="1">
    <source>
        <dbReference type="ARBA" id="ARBA00009003"/>
    </source>
</evidence>
<feature type="compositionally biased region" description="Gly residues" evidence="3">
    <location>
        <begin position="236"/>
        <end position="271"/>
    </location>
</feature>
<evidence type="ECO:0000256" key="4">
    <source>
        <dbReference type="SAM" id="Phobius"/>
    </source>
</evidence>
<keyword evidence="4" id="KW-0812">Transmembrane</keyword>
<dbReference type="Gene3D" id="3.90.550.20">
    <property type="match status" value="1"/>
</dbReference>
<dbReference type="InterPro" id="IPR007577">
    <property type="entry name" value="GlycoTrfase_DXD_sugar-bd_CS"/>
</dbReference>
<comment type="caution">
    <text evidence="5">The sequence shown here is derived from an EMBL/GenBank/DDBJ whole genome shotgun (WGS) entry which is preliminary data.</text>
</comment>
<name>A0AAN6GE98_9BASI</name>
<keyword evidence="4" id="KW-0472">Membrane</keyword>
<evidence type="ECO:0000256" key="3">
    <source>
        <dbReference type="SAM" id="MobiDB-lite"/>
    </source>
</evidence>
<feature type="transmembrane region" description="Helical" evidence="4">
    <location>
        <begin position="197"/>
        <end position="215"/>
    </location>
</feature>
<keyword evidence="6" id="KW-1185">Reference proteome</keyword>